<dbReference type="PROSITE" id="PS51257">
    <property type="entry name" value="PROKAR_LIPOPROTEIN"/>
    <property type="match status" value="1"/>
</dbReference>
<feature type="transmembrane region" description="Helical" evidence="6">
    <location>
        <begin position="21"/>
        <end position="41"/>
    </location>
</feature>
<dbReference type="GO" id="GO:0022857">
    <property type="term" value="F:transmembrane transporter activity"/>
    <property type="evidence" value="ECO:0007669"/>
    <property type="project" value="TreeGrafter"/>
</dbReference>
<proteinExistence type="predicted"/>
<reference evidence="9" key="1">
    <citation type="submission" date="2021-04" db="EMBL/GenBank/DDBJ databases">
        <authorList>
            <person name="Rodrigo-Torres L."/>
            <person name="Arahal R. D."/>
            <person name="Lucena T."/>
        </authorList>
    </citation>
    <scope>NUCLEOTIDE SEQUENCE</scope>
    <source>
        <strain evidence="9">CECT 9275</strain>
    </source>
</reference>
<evidence type="ECO:0000313" key="9">
    <source>
        <dbReference type="EMBL" id="CAG5003523.1"/>
    </source>
</evidence>
<dbReference type="AlphaFoldDB" id="A0A916N549"/>
<dbReference type="InterPro" id="IPR025857">
    <property type="entry name" value="MacB_PCD"/>
</dbReference>
<evidence type="ECO:0000256" key="5">
    <source>
        <dbReference type="ARBA" id="ARBA00023136"/>
    </source>
</evidence>
<dbReference type="RefSeq" id="WP_215239707.1">
    <property type="nucleotide sequence ID" value="NZ_CAJRAF010000002.1"/>
</dbReference>
<dbReference type="Pfam" id="PF02687">
    <property type="entry name" value="FtsX"/>
    <property type="match status" value="2"/>
</dbReference>
<keyword evidence="2" id="KW-1003">Cell membrane</keyword>
<feature type="transmembrane region" description="Helical" evidence="6">
    <location>
        <begin position="670"/>
        <end position="693"/>
    </location>
</feature>
<feature type="transmembrane region" description="Helical" evidence="6">
    <location>
        <begin position="412"/>
        <end position="435"/>
    </location>
</feature>
<evidence type="ECO:0000259" key="7">
    <source>
        <dbReference type="Pfam" id="PF02687"/>
    </source>
</evidence>
<comment type="caution">
    <text evidence="9">The sequence shown here is derived from an EMBL/GenBank/DDBJ whole genome shotgun (WGS) entry which is preliminary data.</text>
</comment>
<dbReference type="EMBL" id="CAJRAF010000002">
    <property type="protein sequence ID" value="CAG5003523.1"/>
    <property type="molecule type" value="Genomic_DNA"/>
</dbReference>
<feature type="domain" description="ABC3 transporter permease C-terminal" evidence="7">
    <location>
        <begin position="673"/>
        <end position="781"/>
    </location>
</feature>
<dbReference type="InterPro" id="IPR003838">
    <property type="entry name" value="ABC3_permease_C"/>
</dbReference>
<keyword evidence="3 6" id="KW-0812">Transmembrane</keyword>
<evidence type="ECO:0000256" key="6">
    <source>
        <dbReference type="SAM" id="Phobius"/>
    </source>
</evidence>
<name>A0A916N549_9BACT</name>
<comment type="subcellular location">
    <subcellularLocation>
        <location evidence="1">Cell membrane</location>
        <topology evidence="1">Multi-pass membrane protein</topology>
    </subcellularLocation>
</comment>
<keyword evidence="4 6" id="KW-1133">Transmembrane helix</keyword>
<organism evidence="9 10">
    <name type="scientific">Dyadobacter helix</name>
    <dbReference type="NCBI Taxonomy" id="2822344"/>
    <lineage>
        <taxon>Bacteria</taxon>
        <taxon>Pseudomonadati</taxon>
        <taxon>Bacteroidota</taxon>
        <taxon>Cytophagia</taxon>
        <taxon>Cytophagales</taxon>
        <taxon>Spirosomataceae</taxon>
        <taxon>Dyadobacter</taxon>
    </lineage>
</organism>
<feature type="domain" description="MacB-like periplasmic core" evidence="8">
    <location>
        <begin position="20"/>
        <end position="233"/>
    </location>
</feature>
<dbReference type="GO" id="GO:0005886">
    <property type="term" value="C:plasma membrane"/>
    <property type="evidence" value="ECO:0007669"/>
    <property type="project" value="UniProtKB-SubCell"/>
</dbReference>
<gene>
    <name evidence="9" type="ORF">DYBT9275_03171</name>
</gene>
<evidence type="ECO:0000256" key="4">
    <source>
        <dbReference type="ARBA" id="ARBA00022989"/>
    </source>
</evidence>
<evidence type="ECO:0000259" key="8">
    <source>
        <dbReference type="Pfam" id="PF12704"/>
    </source>
</evidence>
<feature type="transmembrane region" description="Helical" evidence="6">
    <location>
        <begin position="714"/>
        <end position="736"/>
    </location>
</feature>
<keyword evidence="10" id="KW-1185">Reference proteome</keyword>
<dbReference type="Proteomes" id="UP000680038">
    <property type="component" value="Unassembled WGS sequence"/>
</dbReference>
<dbReference type="Pfam" id="PF12704">
    <property type="entry name" value="MacB_PCD"/>
    <property type="match status" value="2"/>
</dbReference>
<evidence type="ECO:0000256" key="2">
    <source>
        <dbReference type="ARBA" id="ARBA00022475"/>
    </source>
</evidence>
<evidence type="ECO:0000256" key="3">
    <source>
        <dbReference type="ARBA" id="ARBA00022692"/>
    </source>
</evidence>
<feature type="transmembrane region" description="Helical" evidence="6">
    <location>
        <begin position="756"/>
        <end position="776"/>
    </location>
</feature>
<dbReference type="PANTHER" id="PTHR30572:SF18">
    <property type="entry name" value="ABC-TYPE MACROLIDE FAMILY EXPORT SYSTEM PERMEASE COMPONENT 2"/>
    <property type="match status" value="1"/>
</dbReference>
<feature type="domain" description="ABC3 transporter permease C-terminal" evidence="7">
    <location>
        <begin position="275"/>
        <end position="393"/>
    </location>
</feature>
<evidence type="ECO:0008006" key="11">
    <source>
        <dbReference type="Google" id="ProtNLM"/>
    </source>
</evidence>
<evidence type="ECO:0000256" key="1">
    <source>
        <dbReference type="ARBA" id="ARBA00004651"/>
    </source>
</evidence>
<feature type="transmembrane region" description="Helical" evidence="6">
    <location>
        <begin position="368"/>
        <end position="391"/>
    </location>
</feature>
<dbReference type="InterPro" id="IPR050250">
    <property type="entry name" value="Macrolide_Exporter_MacB"/>
</dbReference>
<accession>A0A916N549</accession>
<feature type="transmembrane region" description="Helical" evidence="6">
    <location>
        <begin position="269"/>
        <end position="295"/>
    </location>
</feature>
<evidence type="ECO:0000313" key="10">
    <source>
        <dbReference type="Proteomes" id="UP000680038"/>
    </source>
</evidence>
<sequence length="793" mass="89975">MLRNYFKIAVRSLWKNRLFTGINFLGLSLGLASSCVLILFVQRGVTFDKFHKDNDQLFFVQTQERDATFGKTVYPILDQLLKTYPEIETGTHFQGWNNAWIHYKGKDLQPDTRYVDSTFLDVFSFGLLYGDRNTALRKKESVIISKGVAEALFGDKNPVGETVQVNDTLNFTITGVLDTVPANSSLQFDVLLPISNLESNPGFRANIDWYNTFATVYLKVKRGTDITRLEAQFPDFVNTHFSPEVRNRKIRLKPFEDFIHYQNPFFKNLIYGAVTIAVFILLIISINLLNLNFSISFTRAKEVAVRKVTGSNLRQILIQFWIESGLVLLVSLLASLAFAAWYLIPRFNEFRKGRMQLVLSWQQDYPTILVLFGIILFIAIIAGTYPALYLNRLDLRDTIKGKLTSKPSSGKWSQGSLIILQFTISIILITGAIGVSEQISFMRSANIGFNKEGVVVVQADRQYKDEDAAIHQLSGILTELKTDSRVESLATSGVVPTKYWSNYNLYRPDSEEDKEVRLKHVGTGAGYAETFGIRMLEGRDFSEELDQNGENKPVVINETAMKAMGWETAVGKRLRQKNNPEVYTIVGVMKDFNYQDLKEKIEPVLHWYQGKTNLDSYLAIRFNNMRQAKEVLAGLESKMKKIPAKKPFQYFYMSEEVSRQYNDLDGIWKMVNFVTILSVVIAFAGVFGLITIASNQRIKEIGIRKVLGASVSSVAILLSRDYVVMVLVSIMIGTPLAYKLGSKFLEKYEYRVTVDWYVFVLVGMLVLILTLVTVGFQGIKTALANPVKSLRNE</sequence>
<feature type="transmembrane region" description="Helical" evidence="6">
    <location>
        <begin position="316"/>
        <end position="344"/>
    </location>
</feature>
<protein>
    <recommendedName>
        <fullName evidence="11">FtsX-like permease family protein</fullName>
    </recommendedName>
</protein>
<keyword evidence="5 6" id="KW-0472">Membrane</keyword>
<dbReference type="PANTHER" id="PTHR30572">
    <property type="entry name" value="MEMBRANE COMPONENT OF TRANSPORTER-RELATED"/>
    <property type="match status" value="1"/>
</dbReference>
<feature type="domain" description="MacB-like periplasmic core" evidence="8">
    <location>
        <begin position="422"/>
        <end position="592"/>
    </location>
</feature>